<proteinExistence type="predicted"/>
<protein>
    <submittedName>
        <fullName evidence="1">Unannotated protein</fullName>
    </submittedName>
</protein>
<organism evidence="1">
    <name type="scientific">freshwater metagenome</name>
    <dbReference type="NCBI Taxonomy" id="449393"/>
    <lineage>
        <taxon>unclassified sequences</taxon>
        <taxon>metagenomes</taxon>
        <taxon>ecological metagenomes</taxon>
    </lineage>
</organism>
<reference evidence="1" key="1">
    <citation type="submission" date="2020-05" db="EMBL/GenBank/DDBJ databases">
        <authorList>
            <person name="Chiriac C."/>
            <person name="Salcher M."/>
            <person name="Ghai R."/>
            <person name="Kavagutti S V."/>
        </authorList>
    </citation>
    <scope>NUCLEOTIDE SEQUENCE</scope>
</reference>
<evidence type="ECO:0000313" key="1">
    <source>
        <dbReference type="EMBL" id="CAB4923777.1"/>
    </source>
</evidence>
<gene>
    <name evidence="1" type="ORF">UFOPK3674_00714</name>
</gene>
<dbReference type="InterPro" id="IPR011990">
    <property type="entry name" value="TPR-like_helical_dom_sf"/>
</dbReference>
<dbReference type="SUPFAM" id="SSF48452">
    <property type="entry name" value="TPR-like"/>
    <property type="match status" value="1"/>
</dbReference>
<accession>A0A6J7HZ90</accession>
<name>A0A6J7HZ90_9ZZZZ</name>
<dbReference type="EMBL" id="CAFBMX010000003">
    <property type="protein sequence ID" value="CAB4923777.1"/>
    <property type="molecule type" value="Genomic_DNA"/>
</dbReference>
<sequence length="122" mass="13657">MASDSAYELFQIGTALLEARDHHAATVALARARDLEPEKASIREALGRALFGAQRYREAAAEFAAVVEGAPTNDYALFCLGRALQLQGRHDEARRPLTLASCLRPERADYRRYRDQVRRRAA</sequence>
<dbReference type="Gene3D" id="1.25.40.10">
    <property type="entry name" value="Tetratricopeptide repeat domain"/>
    <property type="match status" value="1"/>
</dbReference>
<dbReference type="Pfam" id="PF13432">
    <property type="entry name" value="TPR_16"/>
    <property type="match status" value="1"/>
</dbReference>
<dbReference type="AlphaFoldDB" id="A0A6J7HZ90"/>